<dbReference type="Pfam" id="PF06999">
    <property type="entry name" value="Suc_Fer-like"/>
    <property type="match status" value="1"/>
</dbReference>
<keyword evidence="2" id="KW-1185">Reference proteome</keyword>
<dbReference type="EMBL" id="JABBWM010000072">
    <property type="protein sequence ID" value="KAG2095905.1"/>
    <property type="molecule type" value="Genomic_DNA"/>
</dbReference>
<evidence type="ECO:0000313" key="2">
    <source>
        <dbReference type="Proteomes" id="UP000823399"/>
    </source>
</evidence>
<comment type="caution">
    <text evidence="1">The sequence shown here is derived from an EMBL/GenBank/DDBJ whole genome shotgun (WGS) entry which is preliminary data.</text>
</comment>
<dbReference type="SUPFAM" id="SSF52833">
    <property type="entry name" value="Thioredoxin-like"/>
    <property type="match status" value="1"/>
</dbReference>
<proteinExistence type="predicted"/>
<reference evidence="1" key="1">
    <citation type="journal article" date="2020" name="New Phytol.">
        <title>Comparative genomics reveals dynamic genome evolution in host specialist ectomycorrhizal fungi.</title>
        <authorList>
            <person name="Lofgren L.A."/>
            <person name="Nguyen N.H."/>
            <person name="Vilgalys R."/>
            <person name="Ruytinx J."/>
            <person name="Liao H.L."/>
            <person name="Branco S."/>
            <person name="Kuo A."/>
            <person name="LaButti K."/>
            <person name="Lipzen A."/>
            <person name="Andreopoulos W."/>
            <person name="Pangilinan J."/>
            <person name="Riley R."/>
            <person name="Hundley H."/>
            <person name="Na H."/>
            <person name="Barry K."/>
            <person name="Grigoriev I.V."/>
            <person name="Stajich J.E."/>
            <person name="Kennedy P.G."/>
        </authorList>
    </citation>
    <scope>NUCLEOTIDE SEQUENCE</scope>
    <source>
        <strain evidence="1">FC423</strain>
    </source>
</reference>
<dbReference type="InterPro" id="IPR009737">
    <property type="entry name" value="Aim32/Apd1-like"/>
</dbReference>
<gene>
    <name evidence="1" type="ORF">F5147DRAFT_717569</name>
</gene>
<organism evidence="1 2">
    <name type="scientific">Suillus discolor</name>
    <dbReference type="NCBI Taxonomy" id="1912936"/>
    <lineage>
        <taxon>Eukaryota</taxon>
        <taxon>Fungi</taxon>
        <taxon>Dikarya</taxon>
        <taxon>Basidiomycota</taxon>
        <taxon>Agaricomycotina</taxon>
        <taxon>Agaricomycetes</taxon>
        <taxon>Agaricomycetidae</taxon>
        <taxon>Boletales</taxon>
        <taxon>Suillineae</taxon>
        <taxon>Suillaceae</taxon>
        <taxon>Suillus</taxon>
    </lineage>
</organism>
<dbReference type="AlphaFoldDB" id="A0A9P7EYC8"/>
<dbReference type="InterPro" id="IPR036249">
    <property type="entry name" value="Thioredoxin-like_sf"/>
</dbReference>
<evidence type="ECO:0000313" key="1">
    <source>
        <dbReference type="EMBL" id="KAG2095905.1"/>
    </source>
</evidence>
<dbReference type="OrthoDB" id="10253744at2759"/>
<dbReference type="CDD" id="cd03062">
    <property type="entry name" value="TRX_Fd_Sucrase"/>
    <property type="match status" value="1"/>
</dbReference>
<dbReference type="RefSeq" id="XP_041288031.1">
    <property type="nucleotide sequence ID" value="XM_041438656.1"/>
</dbReference>
<name>A0A9P7EYC8_9AGAM</name>
<protein>
    <submittedName>
        <fullName evidence="1">Sucrase/ferredoxin-like-domain-containing protein</fullName>
    </submittedName>
</protein>
<dbReference type="GeneID" id="64700915"/>
<sequence>MPHVQSSRSTLEETIIHDPVAPVTCMITFPNRSESVHNSVFYMIMPAFRVLKTLARSLSTTAKSTSELVGTAPSHRCYIFLHTPQPPSEYPAKYATPIQRALLLRAAKWGGSVNFSWSEDQQSICTRPPGEEDKQEYCLTAFAYPRGKLEATVSMDNIEEVGEQLRVHAEGVSGTTPSNSDDVHLYVCTHGARDCRCGDIGGAVAQAIRDELRKRRDTNPSDPSNRIKLAEVAHVGGHKYAANLLVYPHGEWLGEVEPEDVPEILDAILALPVRPRNIDEIPICPRHWRGRMGLNKDEQVQLLQRTHS</sequence>
<dbReference type="PANTHER" id="PTHR31902">
    <property type="entry name" value="ACTIN PATCHES DISTAL PROTEIN 1"/>
    <property type="match status" value="1"/>
</dbReference>
<dbReference type="Gene3D" id="3.40.30.10">
    <property type="entry name" value="Glutaredoxin"/>
    <property type="match status" value="1"/>
</dbReference>
<accession>A0A9P7EYC8</accession>
<dbReference type="Proteomes" id="UP000823399">
    <property type="component" value="Unassembled WGS sequence"/>
</dbReference>